<evidence type="ECO:0000313" key="1">
    <source>
        <dbReference type="EMBL" id="KAF9641812.1"/>
    </source>
</evidence>
<accession>A0ACB6YX13</accession>
<name>A0ACB6YX13_THEGA</name>
<dbReference type="Proteomes" id="UP000886501">
    <property type="component" value="Unassembled WGS sequence"/>
</dbReference>
<protein>
    <submittedName>
        <fullName evidence="1">Uncharacterized protein</fullName>
    </submittedName>
</protein>
<reference evidence="1" key="1">
    <citation type="submission" date="2019-10" db="EMBL/GenBank/DDBJ databases">
        <authorList>
            <consortium name="DOE Joint Genome Institute"/>
            <person name="Kuo A."/>
            <person name="Miyauchi S."/>
            <person name="Kiss E."/>
            <person name="Drula E."/>
            <person name="Kohler A."/>
            <person name="Sanchez-Garcia M."/>
            <person name="Andreopoulos B."/>
            <person name="Barry K.W."/>
            <person name="Bonito G."/>
            <person name="Buee M."/>
            <person name="Carver A."/>
            <person name="Chen C."/>
            <person name="Cichocki N."/>
            <person name="Clum A."/>
            <person name="Culley D."/>
            <person name="Crous P.W."/>
            <person name="Fauchery L."/>
            <person name="Girlanda M."/>
            <person name="Hayes R."/>
            <person name="Keri Z."/>
            <person name="Labutti K."/>
            <person name="Lipzen A."/>
            <person name="Lombard V."/>
            <person name="Magnuson J."/>
            <person name="Maillard F."/>
            <person name="Morin E."/>
            <person name="Murat C."/>
            <person name="Nolan M."/>
            <person name="Ohm R."/>
            <person name="Pangilinan J."/>
            <person name="Pereira M."/>
            <person name="Perotto S."/>
            <person name="Peter M."/>
            <person name="Riley R."/>
            <person name="Sitrit Y."/>
            <person name="Stielow B."/>
            <person name="Szollosi G."/>
            <person name="Zifcakova L."/>
            <person name="Stursova M."/>
            <person name="Spatafora J.W."/>
            <person name="Tedersoo L."/>
            <person name="Vaario L.-M."/>
            <person name="Yamada A."/>
            <person name="Yan M."/>
            <person name="Wang P."/>
            <person name="Xu J."/>
            <person name="Bruns T."/>
            <person name="Baldrian P."/>
            <person name="Vilgalys R."/>
            <person name="Henrissat B."/>
            <person name="Grigoriev I.V."/>
            <person name="Hibbett D."/>
            <person name="Nagy L.G."/>
            <person name="Martin F.M."/>
        </authorList>
    </citation>
    <scope>NUCLEOTIDE SEQUENCE</scope>
    <source>
        <strain evidence="1">P2</strain>
    </source>
</reference>
<proteinExistence type="predicted"/>
<evidence type="ECO:0000313" key="2">
    <source>
        <dbReference type="Proteomes" id="UP000886501"/>
    </source>
</evidence>
<organism evidence="1 2">
    <name type="scientific">Thelephora ganbajun</name>
    <name type="common">Ganba fungus</name>
    <dbReference type="NCBI Taxonomy" id="370292"/>
    <lineage>
        <taxon>Eukaryota</taxon>
        <taxon>Fungi</taxon>
        <taxon>Dikarya</taxon>
        <taxon>Basidiomycota</taxon>
        <taxon>Agaricomycotina</taxon>
        <taxon>Agaricomycetes</taxon>
        <taxon>Thelephorales</taxon>
        <taxon>Thelephoraceae</taxon>
        <taxon>Thelephora</taxon>
    </lineage>
</organism>
<gene>
    <name evidence="1" type="ORF">BDM02DRAFT_471789</name>
</gene>
<dbReference type="EMBL" id="MU119169">
    <property type="protein sequence ID" value="KAF9641812.1"/>
    <property type="molecule type" value="Genomic_DNA"/>
</dbReference>
<sequence length="278" mass="31096">MISLKGGKGSAVNRVHSYLDVVRNKVQSMTEDLAQKDTLAYIALQEIFAKRLRFDVFTTALTQAKFPAVLSSKDLEATWGNNKNLESFAKAVHTRLQTVKGLSNMSLPAAKEPFERLVSETAYNVSSKVSDKALRQICMFALDEASDTVCEARRELLKTEEAMALRQNLWLAINRELVSNPRTVNGSPRRFTFWDRVPDSLTASGIGKGLYPEEVAVEAGKCLEDDARDLRRLGDFLTTCRALVNNRDAPSSSRVIEQDTKALIDALLEHSRKIMDRQ</sequence>
<comment type="caution">
    <text evidence="1">The sequence shown here is derived from an EMBL/GenBank/DDBJ whole genome shotgun (WGS) entry which is preliminary data.</text>
</comment>
<reference evidence="1" key="2">
    <citation type="journal article" date="2020" name="Nat. Commun.">
        <title>Large-scale genome sequencing of mycorrhizal fungi provides insights into the early evolution of symbiotic traits.</title>
        <authorList>
            <person name="Miyauchi S."/>
            <person name="Kiss E."/>
            <person name="Kuo A."/>
            <person name="Drula E."/>
            <person name="Kohler A."/>
            <person name="Sanchez-Garcia M."/>
            <person name="Morin E."/>
            <person name="Andreopoulos B."/>
            <person name="Barry K.W."/>
            <person name="Bonito G."/>
            <person name="Buee M."/>
            <person name="Carver A."/>
            <person name="Chen C."/>
            <person name="Cichocki N."/>
            <person name="Clum A."/>
            <person name="Culley D."/>
            <person name="Crous P.W."/>
            <person name="Fauchery L."/>
            <person name="Girlanda M."/>
            <person name="Hayes R.D."/>
            <person name="Keri Z."/>
            <person name="LaButti K."/>
            <person name="Lipzen A."/>
            <person name="Lombard V."/>
            <person name="Magnuson J."/>
            <person name="Maillard F."/>
            <person name="Murat C."/>
            <person name="Nolan M."/>
            <person name="Ohm R.A."/>
            <person name="Pangilinan J."/>
            <person name="Pereira M.F."/>
            <person name="Perotto S."/>
            <person name="Peter M."/>
            <person name="Pfister S."/>
            <person name="Riley R."/>
            <person name="Sitrit Y."/>
            <person name="Stielow J.B."/>
            <person name="Szollosi G."/>
            <person name="Zifcakova L."/>
            <person name="Stursova M."/>
            <person name="Spatafora J.W."/>
            <person name="Tedersoo L."/>
            <person name="Vaario L.M."/>
            <person name="Yamada A."/>
            <person name="Yan M."/>
            <person name="Wang P."/>
            <person name="Xu J."/>
            <person name="Bruns T."/>
            <person name="Baldrian P."/>
            <person name="Vilgalys R."/>
            <person name="Dunand C."/>
            <person name="Henrissat B."/>
            <person name="Grigoriev I.V."/>
            <person name="Hibbett D."/>
            <person name="Nagy L.G."/>
            <person name="Martin F.M."/>
        </authorList>
    </citation>
    <scope>NUCLEOTIDE SEQUENCE</scope>
    <source>
        <strain evidence="1">P2</strain>
    </source>
</reference>
<feature type="non-terminal residue" evidence="1">
    <location>
        <position position="278"/>
    </location>
</feature>
<keyword evidence="2" id="KW-1185">Reference proteome</keyword>